<name>A0AA88YD46_PINIB</name>
<keyword evidence="2" id="KW-0238">DNA-binding</keyword>
<dbReference type="GO" id="GO:0000978">
    <property type="term" value="F:RNA polymerase II cis-regulatory region sequence-specific DNA binding"/>
    <property type="evidence" value="ECO:0007669"/>
    <property type="project" value="TreeGrafter"/>
</dbReference>
<dbReference type="PROSITE" id="PS00036">
    <property type="entry name" value="BZIP_BASIC"/>
    <property type="match status" value="1"/>
</dbReference>
<dbReference type="PANTHER" id="PTHR23351">
    <property type="entry name" value="FOS TRANSCRIPTION FACTOR-RELATED"/>
    <property type="match status" value="1"/>
</dbReference>
<proteinExistence type="predicted"/>
<evidence type="ECO:0000256" key="2">
    <source>
        <dbReference type="ARBA" id="ARBA00023125"/>
    </source>
</evidence>
<dbReference type="InterPro" id="IPR046347">
    <property type="entry name" value="bZIP_sf"/>
</dbReference>
<dbReference type="PANTHER" id="PTHR23351:SF24">
    <property type="entry name" value="ACTIVATING TRANSCRIPTION FACTOR 3-RELATED"/>
    <property type="match status" value="1"/>
</dbReference>
<evidence type="ECO:0000256" key="4">
    <source>
        <dbReference type="SAM" id="MobiDB-lite"/>
    </source>
</evidence>
<dbReference type="InterPro" id="IPR000837">
    <property type="entry name" value="AP-1"/>
</dbReference>
<keyword evidence="3" id="KW-0804">Transcription</keyword>
<comment type="caution">
    <text evidence="6">The sequence shown here is derived from an EMBL/GenBank/DDBJ whole genome shotgun (WGS) entry which is preliminary data.</text>
</comment>
<dbReference type="EMBL" id="VSWD01000009">
    <property type="protein sequence ID" value="KAK3094200.1"/>
    <property type="molecule type" value="Genomic_DNA"/>
</dbReference>
<accession>A0AA88YD46</accession>
<dbReference type="FunFam" id="1.20.5.170:FF:000006">
    <property type="entry name" value="fos-related antigen 2 isoform X1"/>
    <property type="match status" value="1"/>
</dbReference>
<sequence length="290" mass="32192">MFKSENNYSDESKYVASILSSMGSVSPTTTYSIPSSYASAIPSSLTTSTGLTPTTLANLEHSFIELQSVPGHLSSGQDPLTQSGFVPPIVDPTGSDRSSDRCDYSDLSDADWAPGSKRRADGTDQYDSPTPVRKRRNLKDEKEEEERRRVRRERNKVAAAKCRQRRVDHTNRLLNETEKLEKERDNLEIDIQTLQQQKDQLEFILQAHQPLCKVDASSQPIDATKVKAEPTNLSCSNGKTVEVAPPSSSNLRPSSLPLIKQERKDSVSTATGIPIVTPSSWVFIHLRQYG</sequence>
<evidence type="ECO:0000256" key="1">
    <source>
        <dbReference type="ARBA" id="ARBA00023015"/>
    </source>
</evidence>
<evidence type="ECO:0000259" key="5">
    <source>
        <dbReference type="PROSITE" id="PS50217"/>
    </source>
</evidence>
<evidence type="ECO:0000313" key="7">
    <source>
        <dbReference type="Proteomes" id="UP001186944"/>
    </source>
</evidence>
<keyword evidence="1" id="KW-0805">Transcription regulation</keyword>
<keyword evidence="7" id="KW-1185">Reference proteome</keyword>
<dbReference type="SMART" id="SM00338">
    <property type="entry name" value="BRLZ"/>
    <property type="match status" value="1"/>
</dbReference>
<feature type="domain" description="BZIP" evidence="5">
    <location>
        <begin position="145"/>
        <end position="208"/>
    </location>
</feature>
<dbReference type="Proteomes" id="UP001186944">
    <property type="component" value="Unassembled WGS sequence"/>
</dbReference>
<gene>
    <name evidence="6" type="ORF">FSP39_025361</name>
</gene>
<dbReference type="Gene3D" id="1.20.5.170">
    <property type="match status" value="1"/>
</dbReference>
<dbReference type="InterPro" id="IPR004827">
    <property type="entry name" value="bZIP"/>
</dbReference>
<protein>
    <recommendedName>
        <fullName evidence="5">BZIP domain-containing protein</fullName>
    </recommendedName>
</protein>
<dbReference type="AlphaFoldDB" id="A0AA88YD46"/>
<dbReference type="CDD" id="cd14721">
    <property type="entry name" value="bZIP_Fos"/>
    <property type="match status" value="1"/>
</dbReference>
<dbReference type="PRINTS" id="PR00042">
    <property type="entry name" value="LEUZIPPRFOS"/>
</dbReference>
<reference evidence="6" key="1">
    <citation type="submission" date="2019-08" db="EMBL/GenBank/DDBJ databases">
        <title>The improved chromosome-level genome for the pearl oyster Pinctada fucata martensii using PacBio sequencing and Hi-C.</title>
        <authorList>
            <person name="Zheng Z."/>
        </authorList>
    </citation>
    <scope>NUCLEOTIDE SEQUENCE</scope>
    <source>
        <strain evidence="6">ZZ-2019</strain>
        <tissue evidence="6">Adductor muscle</tissue>
    </source>
</reference>
<organism evidence="6 7">
    <name type="scientific">Pinctada imbricata</name>
    <name type="common">Atlantic pearl-oyster</name>
    <name type="synonym">Pinctada martensii</name>
    <dbReference type="NCBI Taxonomy" id="66713"/>
    <lineage>
        <taxon>Eukaryota</taxon>
        <taxon>Metazoa</taxon>
        <taxon>Spiralia</taxon>
        <taxon>Lophotrochozoa</taxon>
        <taxon>Mollusca</taxon>
        <taxon>Bivalvia</taxon>
        <taxon>Autobranchia</taxon>
        <taxon>Pteriomorphia</taxon>
        <taxon>Pterioida</taxon>
        <taxon>Pterioidea</taxon>
        <taxon>Pteriidae</taxon>
        <taxon>Pinctada</taxon>
    </lineage>
</organism>
<dbReference type="PROSITE" id="PS50217">
    <property type="entry name" value="BZIP"/>
    <property type="match status" value="1"/>
</dbReference>
<dbReference type="SUPFAM" id="SSF57959">
    <property type="entry name" value="Leucine zipper domain"/>
    <property type="match status" value="1"/>
</dbReference>
<evidence type="ECO:0000313" key="6">
    <source>
        <dbReference type="EMBL" id="KAK3094200.1"/>
    </source>
</evidence>
<feature type="compositionally biased region" description="Basic and acidic residues" evidence="4">
    <location>
        <begin position="138"/>
        <end position="148"/>
    </location>
</feature>
<feature type="region of interest" description="Disordered" evidence="4">
    <location>
        <begin position="70"/>
        <end position="156"/>
    </location>
</feature>
<dbReference type="GO" id="GO:0000981">
    <property type="term" value="F:DNA-binding transcription factor activity, RNA polymerase II-specific"/>
    <property type="evidence" value="ECO:0007669"/>
    <property type="project" value="TreeGrafter"/>
</dbReference>
<dbReference type="Pfam" id="PF00170">
    <property type="entry name" value="bZIP_1"/>
    <property type="match status" value="1"/>
</dbReference>
<feature type="compositionally biased region" description="Polar residues" evidence="4">
    <location>
        <begin position="74"/>
        <end position="84"/>
    </location>
</feature>
<evidence type="ECO:0000256" key="3">
    <source>
        <dbReference type="ARBA" id="ARBA00023163"/>
    </source>
</evidence>
<dbReference type="GO" id="GO:0005634">
    <property type="term" value="C:nucleus"/>
    <property type="evidence" value="ECO:0007669"/>
    <property type="project" value="TreeGrafter"/>
</dbReference>